<evidence type="ECO:0000259" key="2">
    <source>
        <dbReference type="Pfam" id="PF26237"/>
    </source>
</evidence>
<organism evidence="4 5">
    <name type="scientific">Halorhabdus utahensis (strain DSM 12940 / JCM 11049 / AX-2)</name>
    <dbReference type="NCBI Taxonomy" id="519442"/>
    <lineage>
        <taxon>Archaea</taxon>
        <taxon>Methanobacteriati</taxon>
        <taxon>Methanobacteriota</taxon>
        <taxon>Stenosarchaea group</taxon>
        <taxon>Halobacteria</taxon>
        <taxon>Halobacteriales</taxon>
        <taxon>Haloarculaceae</taxon>
        <taxon>Halorhabdus</taxon>
    </lineage>
</organism>
<dbReference type="InterPro" id="IPR058675">
    <property type="entry name" value="DUF8054_C"/>
</dbReference>
<sequence length="223" mass="24846">MILSNMTGDLENDDRGYEQHQQEISESVDGGGCAETWETLSEQRTPDESEADQQLDVERVLLDIDCLEFAGDGEDFKLQPSFRREWRSAIEALDEEALDTVIADVFDVDGEIQIDETEQAVHVRHDGRLLAQWVSHPAMVADLAACHVFEQRDGDWPDRSAAERSKFAGSVRLYLEFCPDCGGHASFDTDVVTSCCNDYEVATVSCEDCEVTLFEMPVAADPA</sequence>
<gene>
    <name evidence="4" type="ordered locus">Huta_0165</name>
</gene>
<dbReference type="KEGG" id="hut:Huta_0165"/>
<feature type="domain" description="DUF8054" evidence="2">
    <location>
        <begin position="176"/>
        <end position="216"/>
    </location>
</feature>
<dbReference type="Pfam" id="PF26238">
    <property type="entry name" value="DUF8054_M"/>
    <property type="match status" value="1"/>
</dbReference>
<dbReference type="Pfam" id="PF26237">
    <property type="entry name" value="DUF8054_C"/>
    <property type="match status" value="1"/>
</dbReference>
<feature type="region of interest" description="Disordered" evidence="1">
    <location>
        <begin position="1"/>
        <end position="32"/>
    </location>
</feature>
<name>C7NP62_HALUD</name>
<dbReference type="HOGENOM" id="CLU_1269895_0_0_2"/>
<dbReference type="AlphaFoldDB" id="C7NP62"/>
<evidence type="ECO:0000256" key="1">
    <source>
        <dbReference type="SAM" id="MobiDB-lite"/>
    </source>
</evidence>
<dbReference type="EMBL" id="CP001687">
    <property type="protein sequence ID" value="ACV10353.1"/>
    <property type="molecule type" value="Genomic_DNA"/>
</dbReference>
<dbReference type="STRING" id="519442.Huta_0165"/>
<proteinExistence type="predicted"/>
<evidence type="ECO:0000259" key="3">
    <source>
        <dbReference type="Pfam" id="PF26238"/>
    </source>
</evidence>
<protein>
    <submittedName>
        <fullName evidence="4">Uncharacterized protein</fullName>
    </submittedName>
</protein>
<evidence type="ECO:0000313" key="5">
    <source>
        <dbReference type="Proteomes" id="UP000002071"/>
    </source>
</evidence>
<dbReference type="InterPro" id="IPR058775">
    <property type="entry name" value="DUF8054_M"/>
</dbReference>
<dbReference type="eggNOG" id="arCOG08109">
    <property type="taxonomic scope" value="Archaea"/>
</dbReference>
<feature type="compositionally biased region" description="Basic and acidic residues" evidence="1">
    <location>
        <begin position="13"/>
        <end position="23"/>
    </location>
</feature>
<keyword evidence="5" id="KW-1185">Reference proteome</keyword>
<feature type="domain" description="DUF8054" evidence="3">
    <location>
        <begin position="56"/>
        <end position="173"/>
    </location>
</feature>
<evidence type="ECO:0000313" key="4">
    <source>
        <dbReference type="EMBL" id="ACV10353.1"/>
    </source>
</evidence>
<reference evidence="4 5" key="1">
    <citation type="journal article" date="2009" name="Stand. Genomic Sci.">
        <title>Complete genome sequence of Halorhabdus utahensis type strain (AX-2).</title>
        <authorList>
            <person name="Anderson I."/>
            <person name="Tindall B.J."/>
            <person name="Pomrenke H."/>
            <person name="Goker M."/>
            <person name="Lapidus A."/>
            <person name="Nolan M."/>
            <person name="Copeland A."/>
            <person name="Glavina Del Rio T."/>
            <person name="Chen F."/>
            <person name="Tice H."/>
            <person name="Cheng J.F."/>
            <person name="Lucas S."/>
            <person name="Chertkov O."/>
            <person name="Bruce D."/>
            <person name="Brettin T."/>
            <person name="Detter J.C."/>
            <person name="Han C."/>
            <person name="Goodwin L."/>
            <person name="Land M."/>
            <person name="Hauser L."/>
            <person name="Chang Y.J."/>
            <person name="Jeffries C.D."/>
            <person name="Pitluck S."/>
            <person name="Pati A."/>
            <person name="Mavromatis K."/>
            <person name="Ivanova N."/>
            <person name="Ovchinnikova G."/>
            <person name="Chen A."/>
            <person name="Palaniappan K."/>
            <person name="Chain P."/>
            <person name="Rohde M."/>
            <person name="Bristow J."/>
            <person name="Eisen J.A."/>
            <person name="Markowitz V."/>
            <person name="Hugenholtz P."/>
            <person name="Kyrpides N.C."/>
            <person name="Klenk H.P."/>
        </authorList>
    </citation>
    <scope>NUCLEOTIDE SEQUENCE [LARGE SCALE GENOMIC DNA]</scope>
    <source>
        <strain evidence="5">DSM 12940 / JCM 11049 / AX-2</strain>
    </source>
</reference>
<accession>C7NP62</accession>
<dbReference type="Proteomes" id="UP000002071">
    <property type="component" value="Chromosome"/>
</dbReference>